<dbReference type="RefSeq" id="WP_242177324.1">
    <property type="nucleotide sequence ID" value="NZ_JAKQYM010000002.1"/>
</dbReference>
<protein>
    <submittedName>
        <fullName evidence="4">T9SS type A sorting domain-containing protein</fullName>
    </submittedName>
</protein>
<feature type="domain" description="Secretion system C-terminal sorting" evidence="3">
    <location>
        <begin position="668"/>
        <end position="730"/>
    </location>
</feature>
<comment type="caution">
    <text evidence="4">The sequence shown here is derived from an EMBL/GenBank/DDBJ whole genome shotgun (WGS) entry which is preliminary data.</text>
</comment>
<proteinExistence type="predicted"/>
<keyword evidence="5" id="KW-1185">Reference proteome</keyword>
<keyword evidence="1 2" id="KW-0732">Signal</keyword>
<evidence type="ECO:0000256" key="1">
    <source>
        <dbReference type="ARBA" id="ARBA00022729"/>
    </source>
</evidence>
<feature type="signal peptide" evidence="2">
    <location>
        <begin position="1"/>
        <end position="21"/>
    </location>
</feature>
<dbReference type="AlphaFoldDB" id="A0A9X2AI46"/>
<dbReference type="EMBL" id="JAKQYM010000002">
    <property type="protein sequence ID" value="MCI2228206.1"/>
    <property type="molecule type" value="Genomic_DNA"/>
</dbReference>
<dbReference type="NCBIfam" id="TIGR04183">
    <property type="entry name" value="Por_Secre_tail"/>
    <property type="match status" value="1"/>
</dbReference>
<dbReference type="Pfam" id="PF18962">
    <property type="entry name" value="Por_Secre_tail"/>
    <property type="match status" value="1"/>
</dbReference>
<evidence type="ECO:0000259" key="3">
    <source>
        <dbReference type="Pfam" id="PF18962"/>
    </source>
</evidence>
<sequence length="732" mass="79180">MKKHYLVTLLTTMLFSTLSIAQTTVNYPQREANYHTHFGSGGGKYDNGVDELGMWANFDAKQAIAWRNFTDDGTTTGNATTMEVGDTFKISLAAYRAYGQIGISLLSSPTATATWEDRINNYAVQVNLNGNGGAYTPWEIVSNGATVNPSTIYGSETGTINEFVFTFTLVSPTKLEVTIERTNNTATSFTKTVTINNSDISGYSIYVADNWDGDSNQDIFWKPTTEYVYANVWNGSTSSDWETAANWSSNSVPNSATANVRIPSGLSNYPTALNSTTVNYGYIESGATLIAQDAFTGTLTYERSLGTNNWYLISSPVTGETVTDFMGAHTLATGTINTDNRGIAKYINDGSAWNYYQDGYAGGDTFANGQGYSVSLANPDDISFTGTMPINDVTIPITTDTNGFNLVGNPYPSFIAANNNANGTNNVLKINDTDNDFLTESTIWLWNEGNNSYDIVNHTTNNASFQIAPGQGFFVSSNGNNTLSITEAMQSHQGTDTFQRSANTRTEIQLIVSDGTNTKNADIFYIDGTTTGFDNGYDSSIFGGVSHSFAIYTEAVSNGTGKKLGVQSLPNADLETMIIPVGVKAAAGKEITFTAEAFNLPSDIKVFLEDRATNTFTRLDETDSHYTITLNNALNGIGRFYIHTTPSVLKVNNNTLNTVSIFKTNTSTIRINGLPQGKATVSLFNVLGKQVVNNSFSANGVKDISLPKLATGIYIVKLQTETGNLTKKIILE</sequence>
<dbReference type="Proteomes" id="UP001139369">
    <property type="component" value="Unassembled WGS sequence"/>
</dbReference>
<organism evidence="4 5">
    <name type="scientific">Polaribacter marinus</name>
    <dbReference type="NCBI Taxonomy" id="2916838"/>
    <lineage>
        <taxon>Bacteria</taxon>
        <taxon>Pseudomonadati</taxon>
        <taxon>Bacteroidota</taxon>
        <taxon>Flavobacteriia</taxon>
        <taxon>Flavobacteriales</taxon>
        <taxon>Flavobacteriaceae</taxon>
    </lineage>
</organism>
<evidence type="ECO:0000256" key="2">
    <source>
        <dbReference type="SAM" id="SignalP"/>
    </source>
</evidence>
<gene>
    <name evidence="4" type="ORF">MC378_03435</name>
</gene>
<reference evidence="4" key="1">
    <citation type="submission" date="2022-02" db="EMBL/GenBank/DDBJ databases">
        <title>Polaribacter sp. MSW13, isolated from seawater.</title>
        <authorList>
            <person name="Kristyanto S."/>
            <person name="Jung J."/>
            <person name="Jeon C.O."/>
        </authorList>
    </citation>
    <scope>NUCLEOTIDE SEQUENCE</scope>
    <source>
        <strain evidence="4">MSW13</strain>
    </source>
</reference>
<evidence type="ECO:0000313" key="5">
    <source>
        <dbReference type="Proteomes" id="UP001139369"/>
    </source>
</evidence>
<accession>A0A9X2AI46</accession>
<dbReference type="InterPro" id="IPR026444">
    <property type="entry name" value="Secre_tail"/>
</dbReference>
<feature type="chain" id="PRO_5040990715" evidence="2">
    <location>
        <begin position="22"/>
        <end position="732"/>
    </location>
</feature>
<evidence type="ECO:0000313" key="4">
    <source>
        <dbReference type="EMBL" id="MCI2228206.1"/>
    </source>
</evidence>
<name>A0A9X2AI46_9FLAO</name>